<accession>V4LTB5</accession>
<sequence length="270" mass="30119">MANNLQVPLTIHPKPDPTKEEQQVEEEASLLARRMANAAAFPMVLKAPLELGVIDITAIFGYAPVLLDRMLRFLASYSVFKCRTVVLEDNGQTDKIERVFAAEPVCKFLLNNSDVSGSFASLCMVDLSDVYIKTWRHLKDMILEGRDAFSYAHGMKIFEYIQTDSQFGEVFNKAMLESSTIVMKKVLNVYEGFKDVKTLVDVGGGLGNTLSLITSNYPHIVGVNFDLPSVLASAPSYRGTNHICIINMYKKIRKLAVLGEFRKTSIPIQI</sequence>
<dbReference type="Pfam" id="PF08100">
    <property type="entry name" value="Dimerisation"/>
    <property type="match status" value="1"/>
</dbReference>
<dbReference type="EMBL" id="KI517464">
    <property type="protein sequence ID" value="ESQ43113.1"/>
    <property type="molecule type" value="Genomic_DNA"/>
</dbReference>
<dbReference type="Pfam" id="PF00891">
    <property type="entry name" value="Methyltransf_2"/>
    <property type="match status" value="1"/>
</dbReference>
<dbReference type="eggNOG" id="KOG3178">
    <property type="taxonomic scope" value="Eukaryota"/>
</dbReference>
<dbReference type="InterPro" id="IPR016461">
    <property type="entry name" value="COMT-like"/>
</dbReference>
<evidence type="ECO:0000256" key="4">
    <source>
        <dbReference type="SAM" id="MobiDB-lite"/>
    </source>
</evidence>
<keyword evidence="3" id="KW-0949">S-adenosyl-L-methionine</keyword>
<evidence type="ECO:0000259" key="5">
    <source>
        <dbReference type="Pfam" id="PF00891"/>
    </source>
</evidence>
<evidence type="ECO:0000313" key="8">
    <source>
        <dbReference type="Proteomes" id="UP000030689"/>
    </source>
</evidence>
<dbReference type="PROSITE" id="PS51683">
    <property type="entry name" value="SAM_OMT_II"/>
    <property type="match status" value="1"/>
</dbReference>
<proteinExistence type="predicted"/>
<feature type="region of interest" description="Disordered" evidence="4">
    <location>
        <begin position="1"/>
        <end position="21"/>
    </location>
</feature>
<evidence type="ECO:0000313" key="7">
    <source>
        <dbReference type="EMBL" id="ESQ43113.1"/>
    </source>
</evidence>
<keyword evidence="8" id="KW-1185">Reference proteome</keyword>
<dbReference type="GO" id="GO:0008171">
    <property type="term" value="F:O-methyltransferase activity"/>
    <property type="evidence" value="ECO:0007669"/>
    <property type="project" value="InterPro"/>
</dbReference>
<dbReference type="Gene3D" id="1.10.10.10">
    <property type="entry name" value="Winged helix-like DNA-binding domain superfamily/Winged helix DNA-binding domain"/>
    <property type="match status" value="2"/>
</dbReference>
<evidence type="ECO:0000256" key="2">
    <source>
        <dbReference type="ARBA" id="ARBA00022679"/>
    </source>
</evidence>
<dbReference type="GO" id="GO:0032259">
    <property type="term" value="P:methylation"/>
    <property type="evidence" value="ECO:0007669"/>
    <property type="project" value="UniProtKB-KW"/>
</dbReference>
<keyword evidence="1" id="KW-0489">Methyltransferase</keyword>
<name>V4LTB5_EUTSA</name>
<protein>
    <submittedName>
        <fullName evidence="7">Uncharacterized protein</fullName>
    </submittedName>
</protein>
<dbReference type="AlphaFoldDB" id="V4LTB5"/>
<dbReference type="PANTHER" id="PTHR11746">
    <property type="entry name" value="O-METHYLTRANSFERASE"/>
    <property type="match status" value="1"/>
</dbReference>
<gene>
    <name evidence="7" type="ORF">EUTSA_v10015575mg</name>
</gene>
<keyword evidence="2" id="KW-0808">Transferase</keyword>
<feature type="domain" description="O-methyltransferase C-terminal" evidence="5">
    <location>
        <begin position="135"/>
        <end position="237"/>
    </location>
</feature>
<dbReference type="InterPro" id="IPR001077">
    <property type="entry name" value="COMT_C"/>
</dbReference>
<evidence type="ECO:0000256" key="3">
    <source>
        <dbReference type="ARBA" id="ARBA00022691"/>
    </source>
</evidence>
<dbReference type="KEGG" id="eus:EUTSA_v10015575mg"/>
<dbReference type="InterPro" id="IPR036390">
    <property type="entry name" value="WH_DNA-bd_sf"/>
</dbReference>
<dbReference type="Proteomes" id="UP000030689">
    <property type="component" value="Unassembled WGS sequence"/>
</dbReference>
<dbReference type="Gramene" id="ESQ43113">
    <property type="protein sequence ID" value="ESQ43113"/>
    <property type="gene ID" value="EUTSA_v10015575mg"/>
</dbReference>
<dbReference type="InterPro" id="IPR029063">
    <property type="entry name" value="SAM-dependent_MTases_sf"/>
</dbReference>
<organism evidence="7 8">
    <name type="scientific">Eutrema salsugineum</name>
    <name type="common">Saltwater cress</name>
    <name type="synonym">Sisymbrium salsugineum</name>
    <dbReference type="NCBI Taxonomy" id="72664"/>
    <lineage>
        <taxon>Eukaryota</taxon>
        <taxon>Viridiplantae</taxon>
        <taxon>Streptophyta</taxon>
        <taxon>Embryophyta</taxon>
        <taxon>Tracheophyta</taxon>
        <taxon>Spermatophyta</taxon>
        <taxon>Magnoliopsida</taxon>
        <taxon>eudicotyledons</taxon>
        <taxon>Gunneridae</taxon>
        <taxon>Pentapetalae</taxon>
        <taxon>rosids</taxon>
        <taxon>malvids</taxon>
        <taxon>Brassicales</taxon>
        <taxon>Brassicaceae</taxon>
        <taxon>Eutremeae</taxon>
        <taxon>Eutrema</taxon>
    </lineage>
</organism>
<dbReference type="Gene3D" id="3.40.50.150">
    <property type="entry name" value="Vaccinia Virus protein VP39"/>
    <property type="match status" value="1"/>
</dbReference>
<dbReference type="InterPro" id="IPR036388">
    <property type="entry name" value="WH-like_DNA-bd_sf"/>
</dbReference>
<reference evidence="7 8" key="1">
    <citation type="journal article" date="2013" name="Front. Plant Sci.">
        <title>The Reference Genome of the Halophytic Plant Eutrema salsugineum.</title>
        <authorList>
            <person name="Yang R."/>
            <person name="Jarvis D.E."/>
            <person name="Chen H."/>
            <person name="Beilstein M.A."/>
            <person name="Grimwood J."/>
            <person name="Jenkins J."/>
            <person name="Shu S."/>
            <person name="Prochnik S."/>
            <person name="Xin M."/>
            <person name="Ma C."/>
            <person name="Schmutz J."/>
            <person name="Wing R.A."/>
            <person name="Mitchell-Olds T."/>
            <person name="Schumaker K.S."/>
            <person name="Wang X."/>
        </authorList>
    </citation>
    <scope>NUCLEOTIDE SEQUENCE [LARGE SCALE GENOMIC DNA]</scope>
</reference>
<dbReference type="STRING" id="72664.V4LTB5"/>
<dbReference type="SUPFAM" id="SSF46785">
    <property type="entry name" value="Winged helix' DNA-binding domain"/>
    <property type="match status" value="1"/>
</dbReference>
<dbReference type="InterPro" id="IPR012967">
    <property type="entry name" value="COMT_dimerisation"/>
</dbReference>
<evidence type="ECO:0000259" key="6">
    <source>
        <dbReference type="Pfam" id="PF08100"/>
    </source>
</evidence>
<dbReference type="GO" id="GO:0046983">
    <property type="term" value="F:protein dimerization activity"/>
    <property type="evidence" value="ECO:0007669"/>
    <property type="project" value="InterPro"/>
</dbReference>
<feature type="domain" description="O-methyltransferase dimerisation" evidence="6">
    <location>
        <begin position="58"/>
        <end position="111"/>
    </location>
</feature>
<dbReference type="SUPFAM" id="SSF53335">
    <property type="entry name" value="S-adenosyl-L-methionine-dependent methyltransferases"/>
    <property type="match status" value="1"/>
</dbReference>
<dbReference type="OMA" id="HICIINM"/>
<evidence type="ECO:0000256" key="1">
    <source>
        <dbReference type="ARBA" id="ARBA00022603"/>
    </source>
</evidence>